<reference evidence="3 4" key="1">
    <citation type="submission" date="2016-10" db="EMBL/GenBank/DDBJ databases">
        <authorList>
            <person name="de Groot N.N."/>
        </authorList>
    </citation>
    <scope>NUCLEOTIDE SEQUENCE [LARGE SCALE GENOMIC DNA]</scope>
    <source>
        <strain evidence="3 4">DSM 22489</strain>
    </source>
</reference>
<dbReference type="SUPFAM" id="SSF103247">
    <property type="entry name" value="TT1751-like"/>
    <property type="match status" value="1"/>
</dbReference>
<dbReference type="AlphaFoldDB" id="A0A1H6C8K8"/>
<dbReference type="CDD" id="cd14797">
    <property type="entry name" value="DUF302"/>
    <property type="match status" value="1"/>
</dbReference>
<protein>
    <submittedName>
        <fullName evidence="3">Uncharacterized conserved protein, DUF302 family</fullName>
    </submittedName>
</protein>
<gene>
    <name evidence="3" type="ORF">SAMN05421819_4328</name>
</gene>
<keyword evidence="1" id="KW-0732">Signal</keyword>
<sequence length="172" mass="18360">MNTIHIALLLAASIFPAATANGGLMIDGSKQAVPDIHSTPLSGVKEREGIVDIPSNHSVDQTVDILKKLLDARAITLFALIDHSGEAEKVGMKMPPTKLLIFGNPKGGTPLMLAAPSIAIDLPLKILVWQDSNGKVWVSYNSPQYLKERHGLPQDLAKNIAVVETLATQAAQ</sequence>
<dbReference type="Pfam" id="PF03625">
    <property type="entry name" value="DUF302"/>
    <property type="match status" value="1"/>
</dbReference>
<dbReference type="EMBL" id="FNVA01000009">
    <property type="protein sequence ID" value="SEG69238.1"/>
    <property type="molecule type" value="Genomic_DNA"/>
</dbReference>
<feature type="domain" description="DUF302" evidence="2">
    <location>
        <begin position="81"/>
        <end position="143"/>
    </location>
</feature>
<dbReference type="PANTHER" id="PTHR38342:SF2">
    <property type="entry name" value="INNER MEMBRANE OR EXPORTED"/>
    <property type="match status" value="1"/>
</dbReference>
<evidence type="ECO:0000313" key="3">
    <source>
        <dbReference type="EMBL" id="SEG69238.1"/>
    </source>
</evidence>
<dbReference type="InterPro" id="IPR005180">
    <property type="entry name" value="DUF302"/>
</dbReference>
<accession>A0A1H6C8K8</accession>
<keyword evidence="4" id="KW-1185">Reference proteome</keyword>
<dbReference type="InterPro" id="IPR035923">
    <property type="entry name" value="TT1751-like_sf"/>
</dbReference>
<dbReference type="Proteomes" id="UP000236728">
    <property type="component" value="Unassembled WGS sequence"/>
</dbReference>
<feature type="signal peptide" evidence="1">
    <location>
        <begin position="1"/>
        <end position="20"/>
    </location>
</feature>
<organism evidence="3 4">
    <name type="scientific">Bryocella elongata</name>
    <dbReference type="NCBI Taxonomy" id="863522"/>
    <lineage>
        <taxon>Bacteria</taxon>
        <taxon>Pseudomonadati</taxon>
        <taxon>Acidobacteriota</taxon>
        <taxon>Terriglobia</taxon>
        <taxon>Terriglobales</taxon>
        <taxon>Acidobacteriaceae</taxon>
        <taxon>Bryocella</taxon>
    </lineage>
</organism>
<dbReference type="PANTHER" id="PTHR38342">
    <property type="entry name" value="SLR5037 PROTEIN"/>
    <property type="match status" value="1"/>
</dbReference>
<proteinExistence type="predicted"/>
<name>A0A1H6C8K8_9BACT</name>
<evidence type="ECO:0000313" key="4">
    <source>
        <dbReference type="Proteomes" id="UP000236728"/>
    </source>
</evidence>
<dbReference type="Gene3D" id="3.30.310.70">
    <property type="entry name" value="TT1751-like domain"/>
    <property type="match status" value="1"/>
</dbReference>
<evidence type="ECO:0000259" key="2">
    <source>
        <dbReference type="Pfam" id="PF03625"/>
    </source>
</evidence>
<dbReference type="RefSeq" id="WP_235011775.1">
    <property type="nucleotide sequence ID" value="NZ_FNVA01000009.1"/>
</dbReference>
<feature type="chain" id="PRO_5009294562" evidence="1">
    <location>
        <begin position="21"/>
        <end position="172"/>
    </location>
</feature>
<evidence type="ECO:0000256" key="1">
    <source>
        <dbReference type="SAM" id="SignalP"/>
    </source>
</evidence>